<sequence>MSKVVQVIGGVVIAGLSMAAGWVAKSWADRPVKQKMKDDVEKANADFMALLKTFEMTTEKMEFIVARASDESITNAEELREFLKAYGLNDIQANRVVQLRFPGEQQRAA</sequence>
<dbReference type="RefSeq" id="WP_122576269.1">
    <property type="nucleotide sequence ID" value="NZ_CP076668.1"/>
</dbReference>
<reference evidence="2" key="1">
    <citation type="submission" date="2021-06" db="EMBL/GenBank/DDBJ databases">
        <title>Identification of Pseudomonas cichorii causing bacterial leaf black spot of flue-cured tobacco, a new disease in China.</title>
        <authorList>
            <person name="Lu C.-H."/>
        </authorList>
    </citation>
    <scope>NUCLEOTIDE SEQUENCE [LARGE SCALE GENOMIC DNA]</scope>
    <source>
        <strain evidence="2">LJ2</strain>
    </source>
</reference>
<organism evidence="1 2">
    <name type="scientific">Pseudomonas lijiangensis</name>
    <dbReference type="NCBI Taxonomy" id="2995658"/>
    <lineage>
        <taxon>Bacteria</taxon>
        <taxon>Pseudomonadati</taxon>
        <taxon>Pseudomonadota</taxon>
        <taxon>Gammaproteobacteria</taxon>
        <taxon>Pseudomonadales</taxon>
        <taxon>Pseudomonadaceae</taxon>
        <taxon>Pseudomonas</taxon>
    </lineage>
</organism>
<dbReference type="Proteomes" id="UP000683401">
    <property type="component" value="Chromosome"/>
</dbReference>
<keyword evidence="2" id="KW-1185">Reference proteome</keyword>
<evidence type="ECO:0000313" key="1">
    <source>
        <dbReference type="EMBL" id="QWU84259.1"/>
    </source>
</evidence>
<gene>
    <name evidence="1" type="ORF">KQP88_05625</name>
</gene>
<protein>
    <submittedName>
        <fullName evidence="1">Uncharacterized protein</fullName>
    </submittedName>
</protein>
<dbReference type="EMBL" id="CP076668">
    <property type="protein sequence ID" value="QWU84259.1"/>
    <property type="molecule type" value="Genomic_DNA"/>
</dbReference>
<evidence type="ECO:0000313" key="2">
    <source>
        <dbReference type="Proteomes" id="UP000683401"/>
    </source>
</evidence>
<proteinExistence type="predicted"/>
<accession>A0ABX8HUC8</accession>
<name>A0ABX8HUC8_9PSED</name>